<dbReference type="AlphaFoldDB" id="A0A1E3PJQ9"/>
<keyword evidence="2 7" id="KW-0645">Protease</keyword>
<feature type="active site" evidence="6">
    <location>
        <position position="139"/>
    </location>
</feature>
<evidence type="ECO:0000256" key="8">
    <source>
        <dbReference type="SAM" id="SignalP"/>
    </source>
</evidence>
<feature type="signal peptide" evidence="8">
    <location>
        <begin position="1"/>
        <end position="21"/>
    </location>
</feature>
<evidence type="ECO:0000256" key="2">
    <source>
        <dbReference type="ARBA" id="ARBA00022670"/>
    </source>
</evidence>
<dbReference type="EMBL" id="KV454409">
    <property type="protein sequence ID" value="ODQ65686.1"/>
    <property type="molecule type" value="Genomic_DNA"/>
</dbReference>
<name>A0A1E3PJQ9_9ASCO</name>
<dbReference type="Proteomes" id="UP000095009">
    <property type="component" value="Unassembled WGS sequence"/>
</dbReference>
<reference evidence="10 11" key="1">
    <citation type="journal article" date="2016" name="Proc. Natl. Acad. Sci. U.S.A.">
        <title>Comparative genomics of biotechnologically important yeasts.</title>
        <authorList>
            <person name="Riley R."/>
            <person name="Haridas S."/>
            <person name="Wolfe K.H."/>
            <person name="Lopes M.R."/>
            <person name="Hittinger C.T."/>
            <person name="Goeker M."/>
            <person name="Salamov A.A."/>
            <person name="Wisecaver J.H."/>
            <person name="Long T.M."/>
            <person name="Calvey C.H."/>
            <person name="Aerts A.L."/>
            <person name="Barry K.W."/>
            <person name="Choi C."/>
            <person name="Clum A."/>
            <person name="Coughlan A.Y."/>
            <person name="Deshpande S."/>
            <person name="Douglass A.P."/>
            <person name="Hanson S.J."/>
            <person name="Klenk H.-P."/>
            <person name="LaButti K.M."/>
            <person name="Lapidus A."/>
            <person name="Lindquist E.A."/>
            <person name="Lipzen A.M."/>
            <person name="Meier-Kolthoff J.P."/>
            <person name="Ohm R.A."/>
            <person name="Otillar R.P."/>
            <person name="Pangilinan J.L."/>
            <person name="Peng Y."/>
            <person name="Rokas A."/>
            <person name="Rosa C.A."/>
            <person name="Scheuner C."/>
            <person name="Sibirny A.A."/>
            <person name="Slot J.C."/>
            <person name="Stielow J.B."/>
            <person name="Sun H."/>
            <person name="Kurtzman C.P."/>
            <person name="Blackwell M."/>
            <person name="Grigoriev I.V."/>
            <person name="Jeffries T.W."/>
        </authorList>
    </citation>
    <scope>NUCLEOTIDE SEQUENCE [LARGE SCALE GENOMIC DNA]</scope>
    <source>
        <strain evidence="10 11">DSM 6958</strain>
    </source>
</reference>
<keyword evidence="3 8" id="KW-0732">Signal</keyword>
<keyword evidence="11" id="KW-1185">Reference proteome</keyword>
<dbReference type="PROSITE" id="PS51767">
    <property type="entry name" value="PEPTIDASE_A1"/>
    <property type="match status" value="1"/>
</dbReference>
<evidence type="ECO:0000256" key="1">
    <source>
        <dbReference type="ARBA" id="ARBA00007447"/>
    </source>
</evidence>
<dbReference type="InterPro" id="IPR021109">
    <property type="entry name" value="Peptidase_aspartic_dom_sf"/>
</dbReference>
<dbReference type="OrthoDB" id="771136at2759"/>
<dbReference type="GO" id="GO:0004190">
    <property type="term" value="F:aspartic-type endopeptidase activity"/>
    <property type="evidence" value="ECO:0007669"/>
    <property type="project" value="UniProtKB-KW"/>
</dbReference>
<dbReference type="Gene3D" id="2.40.70.10">
    <property type="entry name" value="Acid Proteases"/>
    <property type="match status" value="2"/>
</dbReference>
<keyword evidence="4 7" id="KW-0064">Aspartyl protease</keyword>
<evidence type="ECO:0000259" key="9">
    <source>
        <dbReference type="PROSITE" id="PS51767"/>
    </source>
</evidence>
<evidence type="ECO:0000313" key="11">
    <source>
        <dbReference type="Proteomes" id="UP000095009"/>
    </source>
</evidence>
<evidence type="ECO:0000256" key="4">
    <source>
        <dbReference type="ARBA" id="ARBA00022750"/>
    </source>
</evidence>
<feature type="active site" evidence="6">
    <location>
        <position position="354"/>
    </location>
</feature>
<dbReference type="InterPro" id="IPR001461">
    <property type="entry name" value="Aspartic_peptidase_A1"/>
</dbReference>
<dbReference type="CDD" id="cd05474">
    <property type="entry name" value="SAP_like"/>
    <property type="match status" value="1"/>
</dbReference>
<dbReference type="InterPro" id="IPR001969">
    <property type="entry name" value="Aspartic_peptidase_AS"/>
</dbReference>
<dbReference type="PROSITE" id="PS00141">
    <property type="entry name" value="ASP_PROTEASE"/>
    <property type="match status" value="2"/>
</dbReference>
<evidence type="ECO:0000256" key="6">
    <source>
        <dbReference type="PIRSR" id="PIRSR601461-1"/>
    </source>
</evidence>
<feature type="domain" description="Peptidase A1" evidence="9">
    <location>
        <begin position="121"/>
        <end position="471"/>
    </location>
</feature>
<dbReference type="STRING" id="857566.A0A1E3PJQ9"/>
<dbReference type="PRINTS" id="PR00792">
    <property type="entry name" value="PEPSIN"/>
</dbReference>
<evidence type="ECO:0000256" key="7">
    <source>
        <dbReference type="RuleBase" id="RU000454"/>
    </source>
</evidence>
<dbReference type="GO" id="GO:0006508">
    <property type="term" value="P:proteolysis"/>
    <property type="evidence" value="ECO:0007669"/>
    <property type="project" value="UniProtKB-KW"/>
</dbReference>
<keyword evidence="5 7" id="KW-0378">Hydrolase</keyword>
<dbReference type="InterPro" id="IPR033876">
    <property type="entry name" value="SAP-like"/>
</dbReference>
<dbReference type="PANTHER" id="PTHR47966">
    <property type="entry name" value="BETA-SITE APP-CLEAVING ENZYME, ISOFORM A-RELATED"/>
    <property type="match status" value="1"/>
</dbReference>
<dbReference type="FunFam" id="2.40.70.10:FF:000011">
    <property type="entry name" value="Aspartic protease"/>
    <property type="match status" value="1"/>
</dbReference>
<feature type="chain" id="PRO_5009133871" evidence="8">
    <location>
        <begin position="22"/>
        <end position="588"/>
    </location>
</feature>
<organism evidence="10 11">
    <name type="scientific">Nadsonia fulvescens var. elongata DSM 6958</name>
    <dbReference type="NCBI Taxonomy" id="857566"/>
    <lineage>
        <taxon>Eukaryota</taxon>
        <taxon>Fungi</taxon>
        <taxon>Dikarya</taxon>
        <taxon>Ascomycota</taxon>
        <taxon>Saccharomycotina</taxon>
        <taxon>Dipodascomycetes</taxon>
        <taxon>Dipodascales</taxon>
        <taxon>Dipodascales incertae sedis</taxon>
        <taxon>Nadsonia</taxon>
    </lineage>
</organism>
<gene>
    <name evidence="10" type="ORF">NADFUDRAFT_46336</name>
</gene>
<evidence type="ECO:0000313" key="10">
    <source>
        <dbReference type="EMBL" id="ODQ65686.1"/>
    </source>
</evidence>
<evidence type="ECO:0000256" key="5">
    <source>
        <dbReference type="ARBA" id="ARBA00022801"/>
    </source>
</evidence>
<evidence type="ECO:0000256" key="3">
    <source>
        <dbReference type="ARBA" id="ARBA00022729"/>
    </source>
</evidence>
<protein>
    <submittedName>
        <fullName evidence="10">Acid protease</fullName>
    </submittedName>
</protein>
<proteinExistence type="inferred from homology"/>
<sequence length="588" mass="63752">MVKYSTLAVATVFSCLATISAIPAPKNVFHINIDSTGLEEELSQASAKPSFSKRSTPSGVLAMSFSRKRSKSHPNQAIERRIKNRLTMRELDEVNLSILDEREFKEGSYIGVSLDNQFTYYSVNLTIGTPPQDFSLLIDTGSSDLWVLGNQNPYCSDGPQAKNSSNKIPVRDRFKCKGSGVFSIDDSSTWSFNNSDFEISYMDTSYASGDWGTDVVVMDEAKIKNMSFAVGTFSNSTTGILGIGFEGLESTYNTTAESLYPNLPQELYLRNYTQAVAYSLYLDNADSQEGHILFGGVDHNNYNGTLTTVPLVNKYDTEFVKNPVEFTISLNGLSLQADNTYYDVYNTTSLALLDSGTSLSYLPVSAVSHLVKAFGATYFSSVGLYVMPCTDDQSIFLNFNFTGAVIKVPLTELLIPLQTNLGVPLLFHSGYEVCAIGLSPVHDISDVILGDTFLRSAYVVYDLENYEISLAQANFNADSDNADIDVIKSSVPSATRAPQYNDTFVVATAEKTLSNVVGGGLHSFVSAEITESQGASFTVALSINPILGSTLASKTSGSKKNSGSSINMSLPVNLVAVLFTMCLLLVAV</sequence>
<dbReference type="Pfam" id="PF00026">
    <property type="entry name" value="Asp"/>
    <property type="match status" value="1"/>
</dbReference>
<dbReference type="InterPro" id="IPR033121">
    <property type="entry name" value="PEPTIDASE_A1"/>
</dbReference>
<dbReference type="PROSITE" id="PS51257">
    <property type="entry name" value="PROKAR_LIPOPROTEIN"/>
    <property type="match status" value="1"/>
</dbReference>
<dbReference type="SUPFAM" id="SSF50630">
    <property type="entry name" value="Acid proteases"/>
    <property type="match status" value="1"/>
</dbReference>
<dbReference type="PANTHER" id="PTHR47966:SF65">
    <property type="entry name" value="ASPARTIC-TYPE ENDOPEPTIDASE"/>
    <property type="match status" value="1"/>
</dbReference>
<comment type="similarity">
    <text evidence="1 7">Belongs to the peptidase A1 family.</text>
</comment>
<accession>A0A1E3PJQ9</accession>